<comment type="caution">
    <text evidence="7">The sequence shown here is derived from an EMBL/GenBank/DDBJ whole genome shotgun (WGS) entry which is preliminary data.</text>
</comment>
<evidence type="ECO:0000256" key="2">
    <source>
        <dbReference type="ARBA" id="ARBA00023015"/>
    </source>
</evidence>
<evidence type="ECO:0000256" key="3">
    <source>
        <dbReference type="ARBA" id="ARBA00023163"/>
    </source>
</evidence>
<dbReference type="CDD" id="cd12148">
    <property type="entry name" value="fungal_TF_MHR"/>
    <property type="match status" value="1"/>
</dbReference>
<keyword evidence="8" id="KW-1185">Reference proteome</keyword>
<dbReference type="SMART" id="SM00066">
    <property type="entry name" value="GAL4"/>
    <property type="match status" value="1"/>
</dbReference>
<evidence type="ECO:0000259" key="6">
    <source>
        <dbReference type="PROSITE" id="PS50048"/>
    </source>
</evidence>
<evidence type="ECO:0000256" key="1">
    <source>
        <dbReference type="ARBA" id="ARBA00022723"/>
    </source>
</evidence>
<keyword evidence="2" id="KW-0805">Transcription regulation</keyword>
<feature type="compositionally biased region" description="Low complexity" evidence="5">
    <location>
        <begin position="696"/>
        <end position="708"/>
    </location>
</feature>
<dbReference type="InterPro" id="IPR007219">
    <property type="entry name" value="XnlR_reg_dom"/>
</dbReference>
<dbReference type="PANTHER" id="PTHR47840:SF1">
    <property type="entry name" value="ZN(II)2CYS6 TRANSCRIPTION FACTOR (EUROFUNG)"/>
    <property type="match status" value="1"/>
</dbReference>
<name>A0A9P4HGZ1_9PLEO</name>
<feature type="region of interest" description="Disordered" evidence="5">
    <location>
        <begin position="690"/>
        <end position="709"/>
    </location>
</feature>
<dbReference type="GO" id="GO:0008270">
    <property type="term" value="F:zinc ion binding"/>
    <property type="evidence" value="ECO:0007669"/>
    <property type="project" value="InterPro"/>
</dbReference>
<evidence type="ECO:0000313" key="8">
    <source>
        <dbReference type="Proteomes" id="UP000799777"/>
    </source>
</evidence>
<dbReference type="Proteomes" id="UP000799777">
    <property type="component" value="Unassembled WGS sequence"/>
</dbReference>
<dbReference type="PROSITE" id="PS00463">
    <property type="entry name" value="ZN2_CY6_FUNGAL_1"/>
    <property type="match status" value="1"/>
</dbReference>
<dbReference type="Gene3D" id="4.10.240.10">
    <property type="entry name" value="Zn(2)-C6 fungal-type DNA-binding domain"/>
    <property type="match status" value="1"/>
</dbReference>
<evidence type="ECO:0000256" key="4">
    <source>
        <dbReference type="ARBA" id="ARBA00023242"/>
    </source>
</evidence>
<feature type="domain" description="Zn(2)-C6 fungal-type" evidence="6">
    <location>
        <begin position="19"/>
        <end position="50"/>
    </location>
</feature>
<protein>
    <recommendedName>
        <fullName evidence="6">Zn(2)-C6 fungal-type domain-containing protein</fullName>
    </recommendedName>
</protein>
<gene>
    <name evidence="7" type="ORF">EK21DRAFT_97953</name>
</gene>
<dbReference type="CDD" id="cd00067">
    <property type="entry name" value="GAL4"/>
    <property type="match status" value="1"/>
</dbReference>
<dbReference type="GO" id="GO:0006351">
    <property type="term" value="P:DNA-templated transcription"/>
    <property type="evidence" value="ECO:0007669"/>
    <property type="project" value="InterPro"/>
</dbReference>
<reference evidence="7" key="1">
    <citation type="journal article" date="2020" name="Stud. Mycol.">
        <title>101 Dothideomycetes genomes: a test case for predicting lifestyles and emergence of pathogens.</title>
        <authorList>
            <person name="Haridas S."/>
            <person name="Albert R."/>
            <person name="Binder M."/>
            <person name="Bloem J."/>
            <person name="Labutti K."/>
            <person name="Salamov A."/>
            <person name="Andreopoulos B."/>
            <person name="Baker S."/>
            <person name="Barry K."/>
            <person name="Bills G."/>
            <person name="Bluhm B."/>
            <person name="Cannon C."/>
            <person name="Castanera R."/>
            <person name="Culley D."/>
            <person name="Daum C."/>
            <person name="Ezra D."/>
            <person name="Gonzalez J."/>
            <person name="Henrissat B."/>
            <person name="Kuo A."/>
            <person name="Liang C."/>
            <person name="Lipzen A."/>
            <person name="Lutzoni F."/>
            <person name="Magnuson J."/>
            <person name="Mondo S."/>
            <person name="Nolan M."/>
            <person name="Ohm R."/>
            <person name="Pangilinan J."/>
            <person name="Park H.-J."/>
            <person name="Ramirez L."/>
            <person name="Alfaro M."/>
            <person name="Sun H."/>
            <person name="Tritt A."/>
            <person name="Yoshinaga Y."/>
            <person name="Zwiers L.-H."/>
            <person name="Turgeon B."/>
            <person name="Goodwin S."/>
            <person name="Spatafora J."/>
            <person name="Crous P."/>
            <person name="Grigoriev I."/>
        </authorList>
    </citation>
    <scope>NUCLEOTIDE SEQUENCE</scope>
    <source>
        <strain evidence="7">CBS 110217</strain>
    </source>
</reference>
<feature type="compositionally biased region" description="Polar residues" evidence="5">
    <location>
        <begin position="93"/>
        <end position="112"/>
    </location>
</feature>
<organism evidence="7 8">
    <name type="scientific">Setomelanomma holmii</name>
    <dbReference type="NCBI Taxonomy" id="210430"/>
    <lineage>
        <taxon>Eukaryota</taxon>
        <taxon>Fungi</taxon>
        <taxon>Dikarya</taxon>
        <taxon>Ascomycota</taxon>
        <taxon>Pezizomycotina</taxon>
        <taxon>Dothideomycetes</taxon>
        <taxon>Pleosporomycetidae</taxon>
        <taxon>Pleosporales</taxon>
        <taxon>Pleosporineae</taxon>
        <taxon>Phaeosphaeriaceae</taxon>
        <taxon>Setomelanomma</taxon>
    </lineage>
</organism>
<evidence type="ECO:0000256" key="5">
    <source>
        <dbReference type="SAM" id="MobiDB-lite"/>
    </source>
</evidence>
<dbReference type="AlphaFoldDB" id="A0A9P4HGZ1"/>
<keyword evidence="4" id="KW-0539">Nucleus</keyword>
<proteinExistence type="predicted"/>
<evidence type="ECO:0000313" key="7">
    <source>
        <dbReference type="EMBL" id="KAF2033837.1"/>
    </source>
</evidence>
<dbReference type="SMART" id="SM00906">
    <property type="entry name" value="Fungal_trans"/>
    <property type="match status" value="1"/>
</dbReference>
<dbReference type="PROSITE" id="PS50048">
    <property type="entry name" value="ZN2_CY6_FUNGAL_2"/>
    <property type="match status" value="1"/>
</dbReference>
<dbReference type="InterPro" id="IPR036864">
    <property type="entry name" value="Zn2-C6_fun-type_DNA-bd_sf"/>
</dbReference>
<dbReference type="PANTHER" id="PTHR47840">
    <property type="entry name" value="ZN(II)2CYS6 TRANSCRIPTION FACTOR (EUROFUNG)-RELATED"/>
    <property type="match status" value="1"/>
</dbReference>
<dbReference type="GO" id="GO:0000981">
    <property type="term" value="F:DNA-binding transcription factor activity, RNA polymerase II-specific"/>
    <property type="evidence" value="ECO:0007669"/>
    <property type="project" value="InterPro"/>
</dbReference>
<dbReference type="InterPro" id="IPR001138">
    <property type="entry name" value="Zn2Cys6_DnaBD"/>
</dbReference>
<dbReference type="SUPFAM" id="SSF57701">
    <property type="entry name" value="Zn2/Cys6 DNA-binding domain"/>
    <property type="match status" value="1"/>
</dbReference>
<keyword evidence="1" id="KW-0479">Metal-binding</keyword>
<accession>A0A9P4HGZ1</accession>
<feature type="compositionally biased region" description="Polar residues" evidence="5">
    <location>
        <begin position="657"/>
        <end position="680"/>
    </location>
</feature>
<dbReference type="OrthoDB" id="6509908at2759"/>
<sequence length="829" mass="91391">MPKEESLPTRKKMRKGTHSCFECRRRKIRCIFQPDNPDVCSECFARGSRCIDQEHANPEVVVDHRKNLRERVSRLEALVENLLDDKTVKSESRSQSVSQADTSSPKATTLYNKDTFPPTPLTSEASSNILSNSQRVPSNRGHHIPILSVLEDAMNDAEAQACLRDPSRKATLPRQAETADDRYTVTNRHEDDIIDTGDPTAYSAKREKAKQALIAMLPPYDQLSRLLTSNSDWWQTWRRKCSGTSGLDQTLSQFAAHALTSGNIGAIGTVVLSVGICSSEESSGVDKYIEAVDRWVLSDDEYAATLEGMECLILKSKWYADVGQPRRAWIAYRKGLMYAQLMGLHRKRTSSAAHESIWWALFHGDRFLSLLLGLPYGINDSHCDLTMPDLGTGEFMHPSKAITKVSQLAGRVIDRNQGIAEQSFAWALQLDQELEDLWKQLDPAWLDYSELLADAESNAAELRERLIGQICFHQIRVYLHLPFMLKSASNPRFTYSRTACLNGSREVLRLYQALRTGTVQPLYECKAIDFIGFTAAVLIQIGLLNFGMASQHSAPKDIESDIRLIEISIDIFRRASSEKGGKVALQSAQVLEKMMSKFKGGNPDSDECPSKSEFVIPYFGTISIKRGNKYVDHPPPPPTLPPGVIAAAASRSPAMSVANSQYTSSSEKPGSSTKGSDLFSQTHTQPLTLTPKTSISASSNPSSAFPFNTQSDPSPFATYNGFYNWDALNEVDLDPTNPASNPSDSTASGHVNLNTRVDDDSMNNFPLPTNNFSWQHMPMDIDQDWSWFLNDSSTQGGVVGAGVGNAGGNGQGGQGPMEAFGAQGFTGFG</sequence>
<dbReference type="EMBL" id="ML978164">
    <property type="protein sequence ID" value="KAF2033837.1"/>
    <property type="molecule type" value="Genomic_DNA"/>
</dbReference>
<dbReference type="GO" id="GO:0003677">
    <property type="term" value="F:DNA binding"/>
    <property type="evidence" value="ECO:0007669"/>
    <property type="project" value="InterPro"/>
</dbReference>
<keyword evidence="3" id="KW-0804">Transcription</keyword>
<feature type="region of interest" description="Disordered" evidence="5">
    <location>
        <begin position="87"/>
        <end position="126"/>
    </location>
</feature>
<feature type="region of interest" description="Disordered" evidence="5">
    <location>
        <begin position="656"/>
        <end position="680"/>
    </location>
</feature>